<sequence>MKPIEYFTQERVKRRVRMLARLSSRLSSPVSARGSMAGSAWRAASSNRLNHFKFGPVDAATENPRIAVHTTAAAFPPPAGED</sequence>
<dbReference type="AlphaFoldDB" id="A0A1I8FK71"/>
<keyword evidence="1" id="KW-1185">Reference proteome</keyword>
<protein>
    <submittedName>
        <fullName evidence="2">Uncharacterized protein</fullName>
    </submittedName>
</protein>
<dbReference type="Proteomes" id="UP000095280">
    <property type="component" value="Unplaced"/>
</dbReference>
<reference evidence="2" key="1">
    <citation type="submission" date="2016-11" db="UniProtKB">
        <authorList>
            <consortium name="WormBaseParasite"/>
        </authorList>
    </citation>
    <scope>IDENTIFICATION</scope>
</reference>
<organism evidence="1 2">
    <name type="scientific">Macrostomum lignano</name>
    <dbReference type="NCBI Taxonomy" id="282301"/>
    <lineage>
        <taxon>Eukaryota</taxon>
        <taxon>Metazoa</taxon>
        <taxon>Spiralia</taxon>
        <taxon>Lophotrochozoa</taxon>
        <taxon>Platyhelminthes</taxon>
        <taxon>Rhabditophora</taxon>
        <taxon>Macrostomorpha</taxon>
        <taxon>Macrostomida</taxon>
        <taxon>Macrostomidae</taxon>
        <taxon>Macrostomum</taxon>
    </lineage>
</organism>
<accession>A0A1I8FK71</accession>
<evidence type="ECO:0000313" key="1">
    <source>
        <dbReference type="Proteomes" id="UP000095280"/>
    </source>
</evidence>
<proteinExistence type="predicted"/>
<name>A0A1I8FK71_9PLAT</name>
<evidence type="ECO:0000313" key="2">
    <source>
        <dbReference type="WBParaSite" id="maker-unitig_38343-snap-gene-0.1-mRNA-1"/>
    </source>
</evidence>
<dbReference type="WBParaSite" id="maker-unitig_38343-snap-gene-0.1-mRNA-1">
    <property type="protein sequence ID" value="maker-unitig_38343-snap-gene-0.1-mRNA-1"/>
    <property type="gene ID" value="maker-unitig_38343-snap-gene-0.1"/>
</dbReference>